<evidence type="ECO:0000313" key="3">
    <source>
        <dbReference type="Proteomes" id="UP000708208"/>
    </source>
</evidence>
<name>A0A8J2LAG8_9HEXA</name>
<dbReference type="InterPro" id="IPR040676">
    <property type="entry name" value="DUF5641"/>
</dbReference>
<sequence length="136" mass="15644">STPTPGEFSDADLFLRKQWKISQRLSDIFWQRWVKEYLPTLHKRQKWNIDSPPVNVGDVIIIADAQFPRNTWPKGIVVKVYPGRDGRIRVVDVQTNTGTYRRPCTKIIVLDVLPKESEEKPNLHEGSMCTPSPMAT</sequence>
<organism evidence="2 3">
    <name type="scientific">Allacma fusca</name>
    <dbReference type="NCBI Taxonomy" id="39272"/>
    <lineage>
        <taxon>Eukaryota</taxon>
        <taxon>Metazoa</taxon>
        <taxon>Ecdysozoa</taxon>
        <taxon>Arthropoda</taxon>
        <taxon>Hexapoda</taxon>
        <taxon>Collembola</taxon>
        <taxon>Symphypleona</taxon>
        <taxon>Sminthuridae</taxon>
        <taxon>Allacma</taxon>
    </lineage>
</organism>
<reference evidence="2" key="1">
    <citation type="submission" date="2021-06" db="EMBL/GenBank/DDBJ databases">
        <authorList>
            <person name="Hodson N. C."/>
            <person name="Mongue J. A."/>
            <person name="Jaron S. K."/>
        </authorList>
    </citation>
    <scope>NUCLEOTIDE SEQUENCE</scope>
</reference>
<dbReference type="EMBL" id="CAJVCH010548482">
    <property type="protein sequence ID" value="CAG7828712.1"/>
    <property type="molecule type" value="Genomic_DNA"/>
</dbReference>
<evidence type="ECO:0000313" key="2">
    <source>
        <dbReference type="EMBL" id="CAG7828712.1"/>
    </source>
</evidence>
<gene>
    <name evidence="2" type="ORF">AFUS01_LOCUS38621</name>
</gene>
<dbReference type="Proteomes" id="UP000708208">
    <property type="component" value="Unassembled WGS sequence"/>
</dbReference>
<proteinExistence type="predicted"/>
<protein>
    <recommendedName>
        <fullName evidence="1">DUF5641 domain-containing protein</fullName>
    </recommendedName>
</protein>
<dbReference type="PANTHER" id="PTHR47331">
    <property type="entry name" value="PHD-TYPE DOMAIN-CONTAINING PROTEIN"/>
    <property type="match status" value="1"/>
</dbReference>
<dbReference type="OrthoDB" id="8958038at2759"/>
<feature type="domain" description="DUF5641" evidence="1">
    <location>
        <begin position="17"/>
        <end position="110"/>
    </location>
</feature>
<keyword evidence="3" id="KW-1185">Reference proteome</keyword>
<dbReference type="AlphaFoldDB" id="A0A8J2LAG8"/>
<accession>A0A8J2LAG8</accession>
<comment type="caution">
    <text evidence="2">The sequence shown here is derived from an EMBL/GenBank/DDBJ whole genome shotgun (WGS) entry which is preliminary data.</text>
</comment>
<dbReference type="PANTHER" id="PTHR47331:SF6">
    <property type="entry name" value="DOUBLECORTIN DOMAIN-CONTAINING PROTEIN"/>
    <property type="match status" value="1"/>
</dbReference>
<dbReference type="Pfam" id="PF18701">
    <property type="entry name" value="DUF5641"/>
    <property type="match status" value="1"/>
</dbReference>
<feature type="non-terminal residue" evidence="2">
    <location>
        <position position="1"/>
    </location>
</feature>
<evidence type="ECO:0000259" key="1">
    <source>
        <dbReference type="Pfam" id="PF18701"/>
    </source>
</evidence>